<dbReference type="Proteomes" id="UP001501470">
    <property type="component" value="Unassembled WGS sequence"/>
</dbReference>
<comment type="caution">
    <text evidence="1">The sequence shown here is derived from an EMBL/GenBank/DDBJ whole genome shotgun (WGS) entry which is preliminary data.</text>
</comment>
<keyword evidence="2" id="KW-1185">Reference proteome</keyword>
<evidence type="ECO:0000313" key="1">
    <source>
        <dbReference type="EMBL" id="GAA1533136.1"/>
    </source>
</evidence>
<gene>
    <name evidence="1" type="ORF">GCM10009827_058900</name>
</gene>
<proteinExistence type="predicted"/>
<protein>
    <submittedName>
        <fullName evidence="1">Uncharacterized protein</fullName>
    </submittedName>
</protein>
<reference evidence="1 2" key="1">
    <citation type="journal article" date="2019" name="Int. J. Syst. Evol. Microbiol.">
        <title>The Global Catalogue of Microorganisms (GCM) 10K type strain sequencing project: providing services to taxonomists for standard genome sequencing and annotation.</title>
        <authorList>
            <consortium name="The Broad Institute Genomics Platform"/>
            <consortium name="The Broad Institute Genome Sequencing Center for Infectious Disease"/>
            <person name="Wu L."/>
            <person name="Ma J."/>
        </authorList>
    </citation>
    <scope>NUCLEOTIDE SEQUENCE [LARGE SCALE GENOMIC DNA]</scope>
    <source>
        <strain evidence="1 2">JCM 15933</strain>
    </source>
</reference>
<accession>A0ABN2B604</accession>
<dbReference type="EMBL" id="BAAAQD010000012">
    <property type="protein sequence ID" value="GAA1533136.1"/>
    <property type="molecule type" value="Genomic_DNA"/>
</dbReference>
<sequence length="92" mass="9749">MQVGCANGLLMESVHRWAAERGRRVEPFGVDLGARLVAAARVRLPHWADRADAADRVRALGLPVAGVAYGTAASEASSTAWIERATSAVHLT</sequence>
<dbReference type="RefSeq" id="WP_344505507.1">
    <property type="nucleotide sequence ID" value="NZ_BAAAQD010000012.1"/>
</dbReference>
<name>A0ABN2B604_9ACTN</name>
<evidence type="ECO:0000313" key="2">
    <source>
        <dbReference type="Proteomes" id="UP001501470"/>
    </source>
</evidence>
<organism evidence="1 2">
    <name type="scientific">Dactylosporangium maewongense</name>
    <dbReference type="NCBI Taxonomy" id="634393"/>
    <lineage>
        <taxon>Bacteria</taxon>
        <taxon>Bacillati</taxon>
        <taxon>Actinomycetota</taxon>
        <taxon>Actinomycetes</taxon>
        <taxon>Micromonosporales</taxon>
        <taxon>Micromonosporaceae</taxon>
        <taxon>Dactylosporangium</taxon>
    </lineage>
</organism>